<feature type="signal peptide" evidence="3">
    <location>
        <begin position="1"/>
        <end position="19"/>
    </location>
</feature>
<dbReference type="CDD" id="cd04897">
    <property type="entry name" value="ACT_ACR_3"/>
    <property type="match status" value="1"/>
</dbReference>
<dbReference type="SUPFAM" id="SSF55021">
    <property type="entry name" value="ACT-like"/>
    <property type="match status" value="2"/>
</dbReference>
<dbReference type="EMBL" id="JBAMMX010000020">
    <property type="protein sequence ID" value="KAK6920483.1"/>
    <property type="molecule type" value="Genomic_DNA"/>
</dbReference>
<dbReference type="PROSITE" id="PS51671">
    <property type="entry name" value="ACT"/>
    <property type="match status" value="2"/>
</dbReference>
<evidence type="ECO:0000313" key="6">
    <source>
        <dbReference type="Proteomes" id="UP001370490"/>
    </source>
</evidence>
<reference evidence="5 6" key="1">
    <citation type="submission" date="2023-12" db="EMBL/GenBank/DDBJ databases">
        <title>A high-quality genome assembly for Dillenia turbinata (Dilleniales).</title>
        <authorList>
            <person name="Chanderbali A."/>
        </authorList>
    </citation>
    <scope>NUCLEOTIDE SEQUENCE [LARGE SCALE GENOMIC DNA]</scope>
    <source>
        <strain evidence="5">LSX21</strain>
        <tissue evidence="5">Leaf</tissue>
    </source>
</reference>
<dbReference type="Proteomes" id="UP001370490">
    <property type="component" value="Unassembled WGS sequence"/>
</dbReference>
<dbReference type="PANTHER" id="PTHR31096:SF40">
    <property type="entry name" value="ACT DOMAIN-CONTAINING PROTEIN ACR"/>
    <property type="match status" value="1"/>
</dbReference>
<dbReference type="PANTHER" id="PTHR31096">
    <property type="entry name" value="ACT DOMAIN-CONTAINING PROTEIN ACR4-RELATED"/>
    <property type="match status" value="1"/>
</dbReference>
<dbReference type="Pfam" id="PF01842">
    <property type="entry name" value="ACT"/>
    <property type="match status" value="2"/>
</dbReference>
<organism evidence="5 6">
    <name type="scientific">Dillenia turbinata</name>
    <dbReference type="NCBI Taxonomy" id="194707"/>
    <lineage>
        <taxon>Eukaryota</taxon>
        <taxon>Viridiplantae</taxon>
        <taxon>Streptophyta</taxon>
        <taxon>Embryophyta</taxon>
        <taxon>Tracheophyta</taxon>
        <taxon>Spermatophyta</taxon>
        <taxon>Magnoliopsida</taxon>
        <taxon>eudicotyledons</taxon>
        <taxon>Gunneridae</taxon>
        <taxon>Pentapetalae</taxon>
        <taxon>Dilleniales</taxon>
        <taxon>Dilleniaceae</taxon>
        <taxon>Dillenia</taxon>
    </lineage>
</organism>
<protein>
    <recommendedName>
        <fullName evidence="2">ACT domain-containing protein ACR</fullName>
    </recommendedName>
    <alternativeName>
        <fullName evidence="2">Protein ACT DOMAIN REPEATS</fullName>
    </alternativeName>
</protein>
<evidence type="ECO:0000256" key="1">
    <source>
        <dbReference type="ARBA" id="ARBA00022737"/>
    </source>
</evidence>
<dbReference type="AlphaFoldDB" id="A0AAN8UNY2"/>
<dbReference type="GO" id="GO:0016597">
    <property type="term" value="F:amino acid binding"/>
    <property type="evidence" value="ECO:0007669"/>
    <property type="project" value="UniProtKB-UniRule"/>
</dbReference>
<evidence type="ECO:0000259" key="4">
    <source>
        <dbReference type="PROSITE" id="PS51671"/>
    </source>
</evidence>
<comment type="function">
    <text evidence="2">Binds amino acids.</text>
</comment>
<sequence length="392" mass="44486">MWMVGFILVVARVVIDNDACEHATIIVVDSINRQVFKVTDHDGNKTLEAEHCFTSSMKDSVGIMPYEEHTTIELTGPDRPGLLSEVSAVLADLKCNIKNAKVWTHNARAAAVIHVTDKSTGYAIEDPKWLFKIKELLFNILKCNSTVRKPRMTISSPGLMHTERRLHQMMFADRDFERVECMESHSSRPDVTIFDCSDRDYTVILMKSKDRPKLLFDTICALTDMQYAVFHGTVITGREEAYQEYYIRHIDGLPICSEAERQRVMQCLEAAIERRTSEGLELELSTDDQFGLLSDVTRIFRENGLSIQRAEILTKEDGKVKDTFFVSDVSGSQVEAVTVDSVLKQVGHDALRVKGDLNYFQNSSKETARGFFFSCFFRAQPSKRSKINKSLA</sequence>
<feature type="chain" id="PRO_5042872119" description="ACT domain-containing protein ACR" evidence="3">
    <location>
        <begin position="20"/>
        <end position="392"/>
    </location>
</feature>
<feature type="domain" description="ACT" evidence="4">
    <location>
        <begin position="281"/>
        <end position="358"/>
    </location>
</feature>
<keyword evidence="1 2" id="KW-0677">Repeat</keyword>
<comment type="caution">
    <text evidence="5">The sequence shown here is derived from an EMBL/GenBank/DDBJ whole genome shotgun (WGS) entry which is preliminary data.</text>
</comment>
<keyword evidence="6" id="KW-1185">Reference proteome</keyword>
<gene>
    <name evidence="5" type="ORF">RJ641_014161</name>
</gene>
<evidence type="ECO:0000256" key="3">
    <source>
        <dbReference type="SAM" id="SignalP"/>
    </source>
</evidence>
<dbReference type="InterPro" id="IPR040217">
    <property type="entry name" value="ACR1-12"/>
</dbReference>
<proteinExistence type="predicted"/>
<feature type="domain" description="ACT" evidence="4">
    <location>
        <begin position="71"/>
        <end position="155"/>
    </location>
</feature>
<evidence type="ECO:0000313" key="5">
    <source>
        <dbReference type="EMBL" id="KAK6920483.1"/>
    </source>
</evidence>
<dbReference type="InterPro" id="IPR002912">
    <property type="entry name" value="ACT_dom"/>
</dbReference>
<accession>A0AAN8UNY2</accession>
<dbReference type="InterPro" id="IPR045865">
    <property type="entry name" value="ACT-like_dom_sf"/>
</dbReference>
<evidence type="ECO:0000256" key="2">
    <source>
        <dbReference type="RuleBase" id="RU369043"/>
    </source>
</evidence>
<dbReference type="Gene3D" id="3.30.70.260">
    <property type="match status" value="1"/>
</dbReference>
<keyword evidence="3" id="KW-0732">Signal</keyword>
<name>A0AAN8UNY2_9MAGN</name>